<accession>A0AAW5GK46</accession>
<evidence type="ECO:0000313" key="1">
    <source>
        <dbReference type="EMBL" id="MCL6353626.1"/>
    </source>
</evidence>
<comment type="caution">
    <text evidence="2">The sequence shown here is derived from an EMBL/GenBank/DDBJ whole genome shotgun (WGS) entry which is preliminary data.</text>
</comment>
<dbReference type="EMBL" id="SGPY01000015">
    <property type="protein sequence ID" value="MCL6371077.1"/>
    <property type="molecule type" value="Genomic_DNA"/>
</dbReference>
<dbReference type="Proteomes" id="UP001055618">
    <property type="component" value="Unassembled WGS sequence"/>
</dbReference>
<reference evidence="2" key="1">
    <citation type="submission" date="2019-02" db="EMBL/GenBank/DDBJ databases">
        <title>New Zealand Erwinia strains with phe-tRNA free attachment sites.</title>
        <authorList>
            <person name="Nunes-Leite L."/>
            <person name="Pitman A.R."/>
        </authorList>
    </citation>
    <scope>NUCLEOTIDE SEQUENCE</scope>
    <source>
        <strain evidence="2">Ec-140</strain>
        <strain evidence="1">Ec-143</strain>
    </source>
</reference>
<evidence type="ECO:0000313" key="2">
    <source>
        <dbReference type="EMBL" id="MCL6371077.1"/>
    </source>
</evidence>
<gene>
    <name evidence="1" type="ORF">EXT50_20935</name>
    <name evidence="2" type="ORF">EXT53_21235</name>
</gene>
<sequence length="197" mass="21976">MNIFSLINSMREDLTAKRVSIEAAFSFLDNLEECACEMSDEIVGLKASSQQSGNCFVNLNKDSKHTAIFCRQYHLHGVNAGNIHYMVECFTDKNYGSVSNIVDGLDDFISSRFIEEETPSKDTYGCMRFNTLDGRIIINSASVVAITECKRKYDVIAVIHLNSGKKIDTGLSYEKVASAYLDYLGKERGTIKRPVGI</sequence>
<dbReference type="AlphaFoldDB" id="A0AAW5GK46"/>
<dbReference type="Proteomes" id="UP001057360">
    <property type="component" value="Unassembled WGS sequence"/>
</dbReference>
<keyword evidence="3" id="KW-1185">Reference proteome</keyword>
<organism evidence="2 4">
    <name type="scientific">Pectobacterium polaris</name>
    <dbReference type="NCBI Taxonomy" id="2042057"/>
    <lineage>
        <taxon>Bacteria</taxon>
        <taxon>Pseudomonadati</taxon>
        <taxon>Pseudomonadota</taxon>
        <taxon>Gammaproteobacteria</taxon>
        <taxon>Enterobacterales</taxon>
        <taxon>Pectobacteriaceae</taxon>
        <taxon>Pectobacterium</taxon>
    </lineage>
</organism>
<dbReference type="EMBL" id="SGPX01000015">
    <property type="protein sequence ID" value="MCL6353626.1"/>
    <property type="molecule type" value="Genomic_DNA"/>
</dbReference>
<name>A0AAW5GK46_9GAMM</name>
<evidence type="ECO:0000313" key="3">
    <source>
        <dbReference type="Proteomes" id="UP001055618"/>
    </source>
</evidence>
<protein>
    <submittedName>
        <fullName evidence="2">Uncharacterized protein</fullName>
    </submittedName>
</protein>
<evidence type="ECO:0000313" key="4">
    <source>
        <dbReference type="Proteomes" id="UP001057360"/>
    </source>
</evidence>
<proteinExistence type="predicted"/>